<reference evidence="3" key="1">
    <citation type="submission" date="2021-02" db="EMBL/GenBank/DDBJ databases">
        <authorList>
            <person name="Nowell W R."/>
        </authorList>
    </citation>
    <scope>NUCLEOTIDE SEQUENCE</scope>
</reference>
<dbReference type="Proteomes" id="UP000663852">
    <property type="component" value="Unassembled WGS sequence"/>
</dbReference>
<comment type="caution">
    <text evidence="3">The sequence shown here is derived from an EMBL/GenBank/DDBJ whole genome shotgun (WGS) entry which is preliminary data.</text>
</comment>
<keyword evidence="1" id="KW-1133">Transmembrane helix</keyword>
<name>A0A814IBA6_ADIRI</name>
<organism evidence="3 5">
    <name type="scientific">Adineta ricciae</name>
    <name type="common">Rotifer</name>
    <dbReference type="NCBI Taxonomy" id="249248"/>
    <lineage>
        <taxon>Eukaryota</taxon>
        <taxon>Metazoa</taxon>
        <taxon>Spiralia</taxon>
        <taxon>Gnathifera</taxon>
        <taxon>Rotifera</taxon>
        <taxon>Eurotatoria</taxon>
        <taxon>Bdelloidea</taxon>
        <taxon>Adinetida</taxon>
        <taxon>Adinetidae</taxon>
        <taxon>Adineta</taxon>
    </lineage>
</organism>
<sequence length="232" mass="25918">MGQKYSRPEPCYHGYGDQPPAKRPCICRRRSSGLILPRGSKPDLFPHYQRPKQRRESFPFIYVLLYTPHHDNTIRTMSVGQRSILDTIAAEGVHFALWSSIMSVGGGLGEIFVNHDARMHIAGEHAIPELLEAHKRSKYLTNLMLLVSGVSGALAYQQTKDNYWLIGSGLMLAGIPYCALVEYPVAEQLKFLTLDAKSEKARTLLASWGGIQLGKLALAVGGATIFYWFARR</sequence>
<gene>
    <name evidence="3" type="ORF">EDS130_LOCUS15952</name>
    <name evidence="2" type="ORF">XAT740_LOCUS13363</name>
</gene>
<evidence type="ECO:0000313" key="4">
    <source>
        <dbReference type="Proteomes" id="UP000663828"/>
    </source>
</evidence>
<feature type="transmembrane region" description="Helical" evidence="1">
    <location>
        <begin position="204"/>
        <end position="230"/>
    </location>
</feature>
<accession>A0A814IBA6</accession>
<protein>
    <recommendedName>
        <fullName evidence="6">DUF1772 domain-containing protein</fullName>
    </recommendedName>
</protein>
<keyword evidence="1" id="KW-0812">Transmembrane</keyword>
<evidence type="ECO:0000313" key="2">
    <source>
        <dbReference type="EMBL" id="CAF1004046.1"/>
    </source>
</evidence>
<evidence type="ECO:0000313" key="5">
    <source>
        <dbReference type="Proteomes" id="UP000663852"/>
    </source>
</evidence>
<keyword evidence="4" id="KW-1185">Reference proteome</keyword>
<dbReference type="EMBL" id="CAJNOJ010000068">
    <property type="protein sequence ID" value="CAF1022090.1"/>
    <property type="molecule type" value="Genomic_DNA"/>
</dbReference>
<evidence type="ECO:0008006" key="6">
    <source>
        <dbReference type="Google" id="ProtNLM"/>
    </source>
</evidence>
<dbReference type="Proteomes" id="UP000663828">
    <property type="component" value="Unassembled WGS sequence"/>
</dbReference>
<dbReference type="EMBL" id="CAJNOR010000773">
    <property type="protein sequence ID" value="CAF1004046.1"/>
    <property type="molecule type" value="Genomic_DNA"/>
</dbReference>
<keyword evidence="1" id="KW-0472">Membrane</keyword>
<evidence type="ECO:0000256" key="1">
    <source>
        <dbReference type="SAM" id="Phobius"/>
    </source>
</evidence>
<dbReference type="AlphaFoldDB" id="A0A814IBA6"/>
<proteinExistence type="predicted"/>
<evidence type="ECO:0000313" key="3">
    <source>
        <dbReference type="EMBL" id="CAF1022090.1"/>
    </source>
</evidence>
<feature type="transmembrane region" description="Helical" evidence="1">
    <location>
        <begin position="163"/>
        <end position="183"/>
    </location>
</feature>